<dbReference type="SUPFAM" id="SSF56349">
    <property type="entry name" value="DNA breaking-rejoining enzymes"/>
    <property type="match status" value="1"/>
</dbReference>
<gene>
    <name evidence="6" type="ORF">BJ125_108150</name>
    <name evidence="7" type="ORF">SAMN05892882_108150</name>
</gene>
<evidence type="ECO:0000259" key="5">
    <source>
        <dbReference type="PROSITE" id="PS51898"/>
    </source>
</evidence>
<dbReference type="InterPro" id="IPR025166">
    <property type="entry name" value="Integrase_DNA_bind_dom"/>
</dbReference>
<evidence type="ECO:0000256" key="4">
    <source>
        <dbReference type="ARBA" id="ARBA00023172"/>
    </source>
</evidence>
<dbReference type="EMBL" id="UFQQ01000008">
    <property type="protein sequence ID" value="SSW90775.1"/>
    <property type="molecule type" value="Genomic_DNA"/>
</dbReference>
<keyword evidence="4" id="KW-0233">DNA recombination</keyword>
<evidence type="ECO:0000256" key="2">
    <source>
        <dbReference type="ARBA" id="ARBA00022908"/>
    </source>
</evidence>
<reference evidence="6 9" key="2">
    <citation type="submission" date="2018-07" db="EMBL/GenBank/DDBJ databases">
        <title>Genomic Encyclopedia of Archaeal and Bacterial Type Strains, Phase II (KMG-II): from individual species to whole genera.</title>
        <authorList>
            <person name="Goeker M."/>
        </authorList>
    </citation>
    <scope>NUCLEOTIDE SEQUENCE [LARGE SCALE GENOMIC DNA]</scope>
    <source>
        <strain evidence="6 9">JA575</strain>
    </source>
</reference>
<keyword evidence="9" id="KW-1185">Reference proteome</keyword>
<evidence type="ECO:0000313" key="6">
    <source>
        <dbReference type="EMBL" id="RED36215.1"/>
    </source>
</evidence>
<evidence type="ECO:0000313" key="7">
    <source>
        <dbReference type="EMBL" id="SSW90775.1"/>
    </source>
</evidence>
<dbReference type="InterPro" id="IPR002104">
    <property type="entry name" value="Integrase_catalytic"/>
</dbReference>
<dbReference type="AlphaFoldDB" id="A0A336JM65"/>
<accession>A0A336JM65</accession>
<dbReference type="RefSeq" id="WP_114357840.1">
    <property type="nucleotide sequence ID" value="NZ_QRDT01000008.1"/>
</dbReference>
<keyword evidence="2" id="KW-0229">DNA integration</keyword>
<dbReference type="GO" id="GO:0003677">
    <property type="term" value="F:DNA binding"/>
    <property type="evidence" value="ECO:0007669"/>
    <property type="project" value="UniProtKB-KW"/>
</dbReference>
<dbReference type="Pfam" id="PF22022">
    <property type="entry name" value="Phage_int_M"/>
    <property type="match status" value="1"/>
</dbReference>
<dbReference type="GO" id="GO:0006310">
    <property type="term" value="P:DNA recombination"/>
    <property type="evidence" value="ECO:0007669"/>
    <property type="project" value="UniProtKB-KW"/>
</dbReference>
<protein>
    <submittedName>
        <fullName evidence="7">Integrase</fullName>
    </submittedName>
</protein>
<name>A0A336JM65_9BRAD</name>
<keyword evidence="3" id="KW-0238">DNA-binding</keyword>
<evidence type="ECO:0000313" key="8">
    <source>
        <dbReference type="Proteomes" id="UP000252631"/>
    </source>
</evidence>
<dbReference type="Gene3D" id="3.30.160.390">
    <property type="entry name" value="Integrase, DNA-binding domain"/>
    <property type="match status" value="1"/>
</dbReference>
<feature type="domain" description="Tyr recombinase" evidence="5">
    <location>
        <begin position="211"/>
        <end position="384"/>
    </location>
</feature>
<evidence type="ECO:0000256" key="1">
    <source>
        <dbReference type="ARBA" id="ARBA00008857"/>
    </source>
</evidence>
<dbReference type="OrthoDB" id="7615137at2"/>
<dbReference type="GO" id="GO:0015074">
    <property type="term" value="P:DNA integration"/>
    <property type="evidence" value="ECO:0007669"/>
    <property type="project" value="UniProtKB-KW"/>
</dbReference>
<dbReference type="Gene3D" id="1.10.443.10">
    <property type="entry name" value="Intergrase catalytic core"/>
    <property type="match status" value="1"/>
</dbReference>
<dbReference type="Proteomes" id="UP000256343">
    <property type="component" value="Unassembled WGS sequence"/>
</dbReference>
<evidence type="ECO:0000256" key="3">
    <source>
        <dbReference type="ARBA" id="ARBA00023125"/>
    </source>
</evidence>
<dbReference type="PANTHER" id="PTHR30629">
    <property type="entry name" value="PROPHAGE INTEGRASE"/>
    <property type="match status" value="1"/>
</dbReference>
<reference evidence="7 8" key="1">
    <citation type="submission" date="2017-08" db="EMBL/GenBank/DDBJ databases">
        <authorList>
            <person name="de Groot N.N."/>
        </authorList>
    </citation>
    <scope>NUCLEOTIDE SEQUENCE [LARGE SCALE GENOMIC DNA]</scope>
    <source>
        <strain evidence="7 8">JA575</strain>
    </source>
</reference>
<dbReference type="InterPro" id="IPR053876">
    <property type="entry name" value="Phage_int_M"/>
</dbReference>
<dbReference type="PANTHER" id="PTHR30629:SF2">
    <property type="entry name" value="PROPHAGE INTEGRASE INTS-RELATED"/>
    <property type="match status" value="1"/>
</dbReference>
<dbReference type="Proteomes" id="UP000252631">
    <property type="component" value="Unassembled WGS sequence"/>
</dbReference>
<dbReference type="InterPro" id="IPR038488">
    <property type="entry name" value="Integrase_DNA-bd_sf"/>
</dbReference>
<dbReference type="Pfam" id="PF13356">
    <property type="entry name" value="Arm-DNA-bind_3"/>
    <property type="match status" value="1"/>
</dbReference>
<dbReference type="Gene3D" id="1.10.150.130">
    <property type="match status" value="1"/>
</dbReference>
<dbReference type="InterPro" id="IPR010998">
    <property type="entry name" value="Integrase_recombinase_N"/>
</dbReference>
<dbReference type="PROSITE" id="PS51898">
    <property type="entry name" value="TYR_RECOMBINASE"/>
    <property type="match status" value="1"/>
</dbReference>
<comment type="similarity">
    <text evidence="1">Belongs to the 'phage' integrase family.</text>
</comment>
<dbReference type="EMBL" id="QRDT01000008">
    <property type="protein sequence ID" value="RED36215.1"/>
    <property type="molecule type" value="Genomic_DNA"/>
</dbReference>
<evidence type="ECO:0000313" key="9">
    <source>
        <dbReference type="Proteomes" id="UP000256343"/>
    </source>
</evidence>
<organism evidence="7 8">
    <name type="scientific">Rhodopseudomonas pentothenatexigens</name>
    <dbReference type="NCBI Taxonomy" id="999699"/>
    <lineage>
        <taxon>Bacteria</taxon>
        <taxon>Pseudomonadati</taxon>
        <taxon>Pseudomonadota</taxon>
        <taxon>Alphaproteobacteria</taxon>
        <taxon>Hyphomicrobiales</taxon>
        <taxon>Nitrobacteraceae</taxon>
        <taxon>Rhodopseudomonas</taxon>
    </lineage>
</organism>
<dbReference type="Pfam" id="PF00589">
    <property type="entry name" value="Phage_integrase"/>
    <property type="match status" value="1"/>
</dbReference>
<dbReference type="CDD" id="cd00801">
    <property type="entry name" value="INT_P4_C"/>
    <property type="match status" value="1"/>
</dbReference>
<sequence length="407" mass="45397">MANRVNLTEERIRTLQPPAKGEVVLWDADVGGFGVRCWPSGKKNYFLFYRAGSGREAPQRRLYLGECGSLRLADARTAARRYLGQIAAGGDPQAERKEIRQREAARLDVAIDAYEKHLTGRGVVNAKTIVATLRRELLKPLGKVDAQTITRQTIVDRVAKLETQKKPGAAQDLRAKATTFLNWMVNAGLLSSNPLAGWRRDRRTRAQRTAQTGRRLEPDEIKAIWRGCSNVAAPYGDYVRVLLLLGQRRKETAFMRRADVDLGAGVWTIPETSTKNGRVHRVPLPPLALAIIKRQPKFAGSPYVFAGAGGAAMTGWSKRHPKLVEACGVAFTLHDCRRTFRSGLTALHVDRDLAELMINHVGEELIETYDREPRWRERLQAAALWETYVETVIAEGGAVRELTAKAM</sequence>
<dbReference type="InterPro" id="IPR013762">
    <property type="entry name" value="Integrase-like_cat_sf"/>
</dbReference>
<dbReference type="InterPro" id="IPR050808">
    <property type="entry name" value="Phage_Integrase"/>
</dbReference>
<dbReference type="InterPro" id="IPR011010">
    <property type="entry name" value="DNA_brk_join_enz"/>
</dbReference>
<proteinExistence type="inferred from homology"/>